<gene>
    <name evidence="3" type="ORF">NSCI0253_LOCUS22279</name>
</gene>
<reference evidence="3" key="1">
    <citation type="submission" date="2021-01" db="EMBL/GenBank/DDBJ databases">
        <authorList>
            <person name="Corre E."/>
            <person name="Pelletier E."/>
            <person name="Niang G."/>
            <person name="Scheremetjew M."/>
            <person name="Finn R."/>
            <person name="Kale V."/>
            <person name="Holt S."/>
            <person name="Cochrane G."/>
            <person name="Meng A."/>
            <person name="Brown T."/>
            <person name="Cohen L."/>
        </authorList>
    </citation>
    <scope>NUCLEOTIDE SEQUENCE</scope>
</reference>
<evidence type="ECO:0000313" key="3">
    <source>
        <dbReference type="EMBL" id="CAD8847929.1"/>
    </source>
</evidence>
<name>A0A7S1ABD3_NOCSC</name>
<dbReference type="PANTHER" id="PTHR43798">
    <property type="entry name" value="MONOACYLGLYCEROL LIPASE"/>
    <property type="match status" value="1"/>
</dbReference>
<dbReference type="Gene3D" id="3.40.50.1820">
    <property type="entry name" value="alpha/beta hydrolase"/>
    <property type="match status" value="1"/>
</dbReference>
<dbReference type="GO" id="GO:0047372">
    <property type="term" value="F:monoacylglycerol lipase activity"/>
    <property type="evidence" value="ECO:0007669"/>
    <property type="project" value="TreeGrafter"/>
</dbReference>
<keyword evidence="1" id="KW-0812">Transmembrane</keyword>
<accession>A0A7S1ABD3</accession>
<evidence type="ECO:0000256" key="1">
    <source>
        <dbReference type="SAM" id="Phobius"/>
    </source>
</evidence>
<dbReference type="InterPro" id="IPR000073">
    <property type="entry name" value="AB_hydrolase_1"/>
</dbReference>
<dbReference type="PANTHER" id="PTHR43798:SF5">
    <property type="entry name" value="MONOACYLGLYCEROL LIPASE ABHD6"/>
    <property type="match status" value="1"/>
</dbReference>
<feature type="domain" description="AB hydrolase-1" evidence="2">
    <location>
        <begin position="129"/>
        <end position="390"/>
    </location>
</feature>
<dbReference type="SUPFAM" id="SSF53474">
    <property type="entry name" value="alpha/beta-Hydrolases"/>
    <property type="match status" value="1"/>
</dbReference>
<evidence type="ECO:0000259" key="2">
    <source>
        <dbReference type="Pfam" id="PF00561"/>
    </source>
</evidence>
<dbReference type="EMBL" id="HBFQ01031639">
    <property type="protein sequence ID" value="CAD8847929.1"/>
    <property type="molecule type" value="Transcribed_RNA"/>
</dbReference>
<keyword evidence="1" id="KW-1133">Transmembrane helix</keyword>
<dbReference type="GO" id="GO:0046464">
    <property type="term" value="P:acylglycerol catabolic process"/>
    <property type="evidence" value="ECO:0007669"/>
    <property type="project" value="TreeGrafter"/>
</dbReference>
<proteinExistence type="predicted"/>
<protein>
    <recommendedName>
        <fullName evidence="2">AB hydrolase-1 domain-containing protein</fullName>
    </recommendedName>
</protein>
<dbReference type="GO" id="GO:0016020">
    <property type="term" value="C:membrane"/>
    <property type="evidence" value="ECO:0007669"/>
    <property type="project" value="TreeGrafter"/>
</dbReference>
<keyword evidence="1" id="KW-0472">Membrane</keyword>
<dbReference type="Pfam" id="PF00561">
    <property type="entry name" value="Abhydrolase_1"/>
    <property type="match status" value="1"/>
</dbReference>
<sequence>MPHDANLFAAKLPLYLRLGTMAALVVASTGLCGTSASWFGQVVIFLILLRRWARCHLGYPSRSCVGYQGKPLTPTIQGLHHRFVDLYGAEAVGEGVPEVAALKLLQTLTLDDGQHVTFWDVGPRDAEHVVLLINGLGARVAGWTPLIDALHTTSGVWQKRRLVIPEYRGQFGSVPLVGGISVERSAADVAAVVASLAISKVTVLSWSTGVQVGLQLALDKPNLVERMVLIQGTTGEALGSISQLPCTIPGMPLLLSSALNVLPRAMNGSGARNLIHTMLVNNASLMERVSGLVVWLFGSDITAPIAIRYVTDMMQSDEHFANYCGYALALGRHVIAHSLPDITCPVLVVTGAPDFVTPARCSYDLAALLGGETRLVDDVSGSHYYIFEEPHKLAGEIVRFLDKYEPVKR</sequence>
<dbReference type="InterPro" id="IPR029058">
    <property type="entry name" value="AB_hydrolase_fold"/>
</dbReference>
<dbReference type="AlphaFoldDB" id="A0A7S1ABD3"/>
<dbReference type="InterPro" id="IPR050266">
    <property type="entry name" value="AB_hydrolase_sf"/>
</dbReference>
<organism evidence="3">
    <name type="scientific">Noctiluca scintillans</name>
    <name type="common">Sea sparkle</name>
    <name type="synonym">Red tide dinoflagellate</name>
    <dbReference type="NCBI Taxonomy" id="2966"/>
    <lineage>
        <taxon>Eukaryota</taxon>
        <taxon>Sar</taxon>
        <taxon>Alveolata</taxon>
        <taxon>Dinophyceae</taxon>
        <taxon>Noctilucales</taxon>
        <taxon>Noctilucaceae</taxon>
        <taxon>Noctiluca</taxon>
    </lineage>
</organism>
<feature type="transmembrane region" description="Helical" evidence="1">
    <location>
        <begin position="20"/>
        <end position="49"/>
    </location>
</feature>